<dbReference type="InterPro" id="IPR024449">
    <property type="entry name" value="Anti-sigma_RsgI_N"/>
</dbReference>
<organism evidence="9 10">
    <name type="scientific">Rossellomorea vietnamensis</name>
    <dbReference type="NCBI Taxonomy" id="218284"/>
    <lineage>
        <taxon>Bacteria</taxon>
        <taxon>Bacillati</taxon>
        <taxon>Bacillota</taxon>
        <taxon>Bacilli</taxon>
        <taxon>Bacillales</taxon>
        <taxon>Bacillaceae</taxon>
        <taxon>Rossellomorea</taxon>
    </lineage>
</organism>
<feature type="region of interest" description="Disordered" evidence="6">
    <location>
        <begin position="224"/>
        <end position="389"/>
    </location>
</feature>
<accession>A0A5D4NQ39</accession>
<feature type="transmembrane region" description="Helical" evidence="7">
    <location>
        <begin position="67"/>
        <end position="86"/>
    </location>
</feature>
<dbReference type="AlphaFoldDB" id="A0A5D4NQ39"/>
<evidence type="ECO:0000313" key="9">
    <source>
        <dbReference type="EMBL" id="TYS15774.1"/>
    </source>
</evidence>
<name>A0A5D4NQ39_9BACI</name>
<comment type="caution">
    <text evidence="9">The sequence shown here is derived from an EMBL/GenBank/DDBJ whole genome shotgun (WGS) entry which is preliminary data.</text>
</comment>
<feature type="compositionally biased region" description="Basic and acidic residues" evidence="6">
    <location>
        <begin position="224"/>
        <end position="235"/>
    </location>
</feature>
<evidence type="ECO:0000256" key="6">
    <source>
        <dbReference type="SAM" id="MobiDB-lite"/>
    </source>
</evidence>
<keyword evidence="3 7" id="KW-0812">Transmembrane</keyword>
<sequence>MKKGIVMEVKPNTIVMMTPEGEFIKTKKQPTVQYEIGEELTFFPQTSDGNTPGLFHKWKEKLRIKPVITGAAAMLMLFLFIFSPIFKEPEVFAYVSVDINPSFELSIDQDKEVVDIKAFNKEARKMLQQMADPEGKSIVAVTDEIIDLSSKEGYMDDEKKVTVTTVFTREAKTRDKSSIEEAIKRFSTEKLKEDTVAISLIDSSYEVREEAAAAGMTAGQLIKQKEESKEIKEKAPASPSKTKNSKADDRKDLPREIPSKEDKKTSHAKEKQAEKGKSEANPGTKGTKSHNGASEIKKEDSNKNNGSGKGHTPHASENKASPPSHTQEKRGNGSPHKQKEQQKSNGSSSSRPKQKEEQRGKEKENRNERKNDRNEHHGPKNDKEKGNRN</sequence>
<feature type="compositionally biased region" description="Basic and acidic residues" evidence="6">
    <location>
        <begin position="245"/>
        <end position="278"/>
    </location>
</feature>
<keyword evidence="4 7" id="KW-1133">Transmembrane helix</keyword>
<dbReference type="Proteomes" id="UP000322267">
    <property type="component" value="Unassembled WGS sequence"/>
</dbReference>
<feature type="compositionally biased region" description="Basic and acidic residues" evidence="6">
    <location>
        <begin position="326"/>
        <end position="342"/>
    </location>
</feature>
<evidence type="ECO:0000256" key="1">
    <source>
        <dbReference type="ARBA" id="ARBA00004162"/>
    </source>
</evidence>
<proteinExistence type="predicted"/>
<evidence type="ECO:0000256" key="3">
    <source>
        <dbReference type="ARBA" id="ARBA00022692"/>
    </source>
</evidence>
<dbReference type="OrthoDB" id="9800626at2"/>
<dbReference type="RefSeq" id="WP_148940559.1">
    <property type="nucleotide sequence ID" value="NZ_VTEI01000007.1"/>
</dbReference>
<evidence type="ECO:0000259" key="8">
    <source>
        <dbReference type="PROSITE" id="PS51849"/>
    </source>
</evidence>
<comment type="subcellular location">
    <subcellularLocation>
        <location evidence="1">Cell membrane</location>
        <topology evidence="1">Single-pass membrane protein</topology>
    </subcellularLocation>
</comment>
<keyword evidence="2" id="KW-1003">Cell membrane</keyword>
<evidence type="ECO:0000256" key="5">
    <source>
        <dbReference type="ARBA" id="ARBA00023136"/>
    </source>
</evidence>
<dbReference type="InterPro" id="IPR055431">
    <property type="entry name" value="RsgI_M"/>
</dbReference>
<dbReference type="Pfam" id="PF12791">
    <property type="entry name" value="RsgI_N"/>
    <property type="match status" value="1"/>
</dbReference>
<dbReference type="Pfam" id="PF23750">
    <property type="entry name" value="RsgI_M"/>
    <property type="match status" value="1"/>
</dbReference>
<evidence type="ECO:0000256" key="7">
    <source>
        <dbReference type="SAM" id="Phobius"/>
    </source>
</evidence>
<dbReference type="EMBL" id="VTEI01000007">
    <property type="protein sequence ID" value="TYS15774.1"/>
    <property type="molecule type" value="Genomic_DNA"/>
</dbReference>
<evidence type="ECO:0000256" key="4">
    <source>
        <dbReference type="ARBA" id="ARBA00022989"/>
    </source>
</evidence>
<keyword evidence="5 7" id="KW-0472">Membrane</keyword>
<evidence type="ECO:0000256" key="2">
    <source>
        <dbReference type="ARBA" id="ARBA00022475"/>
    </source>
</evidence>
<evidence type="ECO:0000313" key="10">
    <source>
        <dbReference type="Proteomes" id="UP000322267"/>
    </source>
</evidence>
<dbReference type="PROSITE" id="PS51849">
    <property type="entry name" value="RSGI_N"/>
    <property type="match status" value="1"/>
</dbReference>
<protein>
    <submittedName>
        <fullName evidence="9">Anti-sigma factor domain-containing protein</fullName>
    </submittedName>
</protein>
<dbReference type="GO" id="GO:0005886">
    <property type="term" value="C:plasma membrane"/>
    <property type="evidence" value="ECO:0007669"/>
    <property type="project" value="UniProtKB-SubCell"/>
</dbReference>
<feature type="compositionally biased region" description="Basic and acidic residues" evidence="6">
    <location>
        <begin position="353"/>
        <end position="389"/>
    </location>
</feature>
<gene>
    <name evidence="9" type="ORF">FZC78_14360</name>
</gene>
<feature type="domain" description="RsgI N-terminal anti-sigma" evidence="8">
    <location>
        <begin position="2"/>
        <end position="51"/>
    </location>
</feature>
<reference evidence="9 10" key="1">
    <citation type="submission" date="2019-08" db="EMBL/GenBank/DDBJ databases">
        <title>Bacillus genomes from the desert of Cuatro Cienegas, Coahuila.</title>
        <authorList>
            <person name="Olmedo-Alvarez G."/>
        </authorList>
    </citation>
    <scope>NUCLEOTIDE SEQUENCE [LARGE SCALE GENOMIC DNA]</scope>
    <source>
        <strain evidence="9 10">CH34_1T</strain>
    </source>
</reference>